<proteinExistence type="predicted"/>
<reference evidence="3" key="1">
    <citation type="journal article" date="2015" name="MBio">
        <title>Genome-resolved metagenomic analysis reveals roles for candidate phyla and other microbial community members in biogeochemical transformations in oil reservoirs.</title>
        <authorList>
            <person name="Hu P."/>
            <person name="Tom L."/>
            <person name="Singh A."/>
            <person name="Thomas B.C."/>
            <person name="Baker B.J."/>
            <person name="Piceno Y.M."/>
            <person name="Andersen G.L."/>
            <person name="Banfield J.F."/>
        </authorList>
    </citation>
    <scope>NUCLEOTIDE SEQUENCE [LARGE SCALE GENOMIC DNA]</scope>
    <source>
        <strain evidence="2">62_101</strain>
        <strain evidence="3">63_41</strain>
    </source>
</reference>
<comment type="caution">
    <text evidence="3">The sequence shown here is derived from an EMBL/GenBank/DDBJ whole genome shotgun (WGS) entry which is preliminary data.</text>
</comment>
<feature type="transmembrane region" description="Helical" evidence="1">
    <location>
        <begin position="56"/>
        <end position="74"/>
    </location>
</feature>
<reference evidence="4 5" key="2">
    <citation type="journal article" date="2015" name="MBio">
        <title>Genome-Resolved Metagenomic Analysis Reveals Roles for Candidate Phyla and Other Microbial Community Members in Biogeochemical Transformations in Oil Reservoirs.</title>
        <authorList>
            <person name="Hu P."/>
            <person name="Tom L."/>
            <person name="Singh A."/>
            <person name="Thomas B.C."/>
            <person name="Baker B.J."/>
            <person name="Piceno Y.M."/>
            <person name="Andersen G.L."/>
            <person name="Banfield J.F."/>
        </authorList>
    </citation>
    <scope>NUCLEOTIDE SEQUENCE [LARGE SCALE GENOMIC DNA]</scope>
</reference>
<dbReference type="EMBL" id="LGGD01000117">
    <property type="protein sequence ID" value="KUK61583.1"/>
    <property type="molecule type" value="Genomic_DNA"/>
</dbReference>
<dbReference type="AlphaFoldDB" id="A0A101J0N6"/>
<dbReference type="Proteomes" id="UP000054323">
    <property type="component" value="Unassembled WGS sequence"/>
</dbReference>
<dbReference type="Proteomes" id="UP000054598">
    <property type="component" value="Unassembled WGS sequence"/>
</dbReference>
<keyword evidence="1" id="KW-0472">Membrane</keyword>
<evidence type="ECO:0000256" key="1">
    <source>
        <dbReference type="SAM" id="Phobius"/>
    </source>
</evidence>
<evidence type="ECO:0000313" key="5">
    <source>
        <dbReference type="Proteomes" id="UP000054598"/>
    </source>
</evidence>
<evidence type="ECO:0000313" key="4">
    <source>
        <dbReference type="Proteomes" id="UP000054323"/>
    </source>
</evidence>
<keyword evidence="1" id="KW-1133">Transmembrane helix</keyword>
<accession>A0A101J0N6</accession>
<evidence type="ECO:0008006" key="6">
    <source>
        <dbReference type="Google" id="ProtNLM"/>
    </source>
</evidence>
<evidence type="ECO:0000313" key="2">
    <source>
        <dbReference type="EMBL" id="KUK61583.1"/>
    </source>
</evidence>
<keyword evidence="1" id="KW-0812">Transmembrane</keyword>
<evidence type="ECO:0000313" key="3">
    <source>
        <dbReference type="EMBL" id="KUL04789.1"/>
    </source>
</evidence>
<name>A0A101J0N6_9EURY</name>
<feature type="transmembrane region" description="Helical" evidence="1">
    <location>
        <begin position="27"/>
        <end position="44"/>
    </location>
</feature>
<protein>
    <recommendedName>
        <fullName evidence="6">Membrane-bound hydrogenase subunit ehaK</fullName>
    </recommendedName>
</protein>
<sequence>MIRELVLLGGAAYLVIALVQWLQNQTIQGEAVLLAGVLVALSLVHHASNEERLKTFETAGLWLAVALFAGYALAKAGGYV</sequence>
<organism evidence="3 5">
    <name type="scientific">Methanoculleus marisnigri</name>
    <dbReference type="NCBI Taxonomy" id="2198"/>
    <lineage>
        <taxon>Archaea</taxon>
        <taxon>Methanobacteriati</taxon>
        <taxon>Methanobacteriota</taxon>
        <taxon>Stenosarchaea group</taxon>
        <taxon>Methanomicrobia</taxon>
        <taxon>Methanomicrobiales</taxon>
        <taxon>Methanomicrobiaceae</taxon>
        <taxon>Methanoculleus</taxon>
    </lineage>
</organism>
<gene>
    <name evidence="2" type="ORF">XD82_1032</name>
    <name evidence="3" type="ORF">XE10_0298</name>
</gene>
<dbReference type="PATRIC" id="fig|2198.3.peg.2213"/>
<dbReference type="EMBL" id="LGHE01000019">
    <property type="protein sequence ID" value="KUL04789.1"/>
    <property type="molecule type" value="Genomic_DNA"/>
</dbReference>